<evidence type="ECO:0000313" key="3">
    <source>
        <dbReference type="EMBL" id="KRZ39820.1"/>
    </source>
</evidence>
<protein>
    <submittedName>
        <fullName evidence="2">Uncharacterized protein</fullName>
    </submittedName>
</protein>
<evidence type="ECO:0000313" key="4">
    <source>
        <dbReference type="Proteomes" id="UP000054632"/>
    </source>
</evidence>
<gene>
    <name evidence="1" type="ORF">T4A_130</name>
    <name evidence="3" type="ORF">T4C_13978</name>
    <name evidence="2" type="ORF">T4D_3418</name>
</gene>
<dbReference type="EMBL" id="JYDT01000087">
    <property type="protein sequence ID" value="KRY85578.1"/>
    <property type="molecule type" value="Genomic_DNA"/>
</dbReference>
<sequence length="102" mass="11534">MKSAKERQVYYYNLQAQELTPLKISVQVLVPDLSLSSTCLPRNGQHVQTVSTLLEHPQERPTGEINVGCSHGEKKKMRALGYYSAKVHIKTIRKEQPQACAR</sequence>
<dbReference type="EMBL" id="JYDR01000024">
    <property type="protein sequence ID" value="KRY74611.1"/>
    <property type="molecule type" value="Genomic_DNA"/>
</dbReference>
<dbReference type="Proteomes" id="UP000054995">
    <property type="component" value="Unassembled WGS sequence"/>
</dbReference>
<evidence type="ECO:0000313" key="2">
    <source>
        <dbReference type="EMBL" id="KRY85578.1"/>
    </source>
</evidence>
<evidence type="ECO:0000313" key="5">
    <source>
        <dbReference type="Proteomes" id="UP000054826"/>
    </source>
</evidence>
<evidence type="ECO:0000313" key="6">
    <source>
        <dbReference type="Proteomes" id="UP000054995"/>
    </source>
</evidence>
<proteinExistence type="predicted"/>
<dbReference type="Proteomes" id="UP000054826">
    <property type="component" value="Unassembled WGS sequence"/>
</dbReference>
<comment type="caution">
    <text evidence="2">The sequence shown here is derived from an EMBL/GenBank/DDBJ whole genome shotgun (WGS) entry which is preliminary data.</text>
</comment>
<dbReference type="Proteomes" id="UP000054632">
    <property type="component" value="Unassembled WGS sequence"/>
</dbReference>
<name>A0A0V1FHR7_TRIPS</name>
<dbReference type="AlphaFoldDB" id="A0A0V1FHR7"/>
<reference evidence="4 5" key="1">
    <citation type="submission" date="2015-01" db="EMBL/GenBank/DDBJ databases">
        <title>Evolution of Trichinella species and genotypes.</title>
        <authorList>
            <person name="Korhonen P.K."/>
            <person name="Edoardo P."/>
            <person name="Giuseppe L.R."/>
            <person name="Gasser R.B."/>
        </authorList>
    </citation>
    <scope>NUCLEOTIDE SEQUENCE [LARGE SCALE GENOMIC DNA]</scope>
    <source>
        <strain evidence="1">ISS13</strain>
        <strain evidence="3">ISS176</strain>
        <strain evidence="2">ISS470</strain>
    </source>
</reference>
<dbReference type="EMBL" id="JYDV01000032">
    <property type="protein sequence ID" value="KRZ39820.1"/>
    <property type="molecule type" value="Genomic_DNA"/>
</dbReference>
<accession>A0A0V1FHR7</accession>
<organism evidence="2 6">
    <name type="scientific">Trichinella pseudospiralis</name>
    <name type="common">Parasitic roundworm</name>
    <dbReference type="NCBI Taxonomy" id="6337"/>
    <lineage>
        <taxon>Eukaryota</taxon>
        <taxon>Metazoa</taxon>
        <taxon>Ecdysozoa</taxon>
        <taxon>Nematoda</taxon>
        <taxon>Enoplea</taxon>
        <taxon>Dorylaimia</taxon>
        <taxon>Trichinellida</taxon>
        <taxon>Trichinellidae</taxon>
        <taxon>Trichinella</taxon>
    </lineage>
</organism>
<keyword evidence="6" id="KW-1185">Reference proteome</keyword>
<evidence type="ECO:0000313" key="1">
    <source>
        <dbReference type="EMBL" id="KRY74611.1"/>
    </source>
</evidence>